<reference evidence="3" key="1">
    <citation type="journal article" date="2019" name="Int. J. Syst. Evol. Microbiol.">
        <title>The Global Catalogue of Microorganisms (GCM) 10K type strain sequencing project: providing services to taxonomists for standard genome sequencing and annotation.</title>
        <authorList>
            <consortium name="The Broad Institute Genomics Platform"/>
            <consortium name="The Broad Institute Genome Sequencing Center for Infectious Disease"/>
            <person name="Wu L."/>
            <person name="Ma J."/>
        </authorList>
    </citation>
    <scope>NUCLEOTIDE SEQUENCE [LARGE SCALE GENOMIC DNA]</scope>
    <source>
        <strain evidence="3">CCUG 62793</strain>
    </source>
</reference>
<name>A0ABW5EQY0_9BURK</name>
<sequence length="337" mass="35687">MTDIVPTPAAPNVPIYPALGSANFNQEAYTYGTSMPAVSYRIWEIGKSSETNAMAANERATAAAESAGQAQGFRNEAESFRNAAQGYRNESLTFRNDAEGFSTTAKNYRDQAQGFRNEAEGFRNTTQGYRDQTQVFRNDAEGFRNQAQAYRDQAAVFASEQIKGSSTTSVTPGAGAKSFTIEASRSFVVGMYVVATSTSDPATSMSGLVQSYNPNTGAMVIGVDVFSGSTAKADWVIGVAARAATDSLTRQVVTTNTTCVAGVAYIVAAAGITLTLPASWMPGDKIAIIEAIGDGAQYTQAWGSTKLRSRSIGTQLLTAIFGSTNVLTYQDSTRGLV</sequence>
<evidence type="ECO:0008006" key="4">
    <source>
        <dbReference type="Google" id="ProtNLM"/>
    </source>
</evidence>
<organism evidence="2 3">
    <name type="scientific">Delftia deserti</name>
    <dbReference type="NCBI Taxonomy" id="1651218"/>
    <lineage>
        <taxon>Bacteria</taxon>
        <taxon>Pseudomonadati</taxon>
        <taxon>Pseudomonadota</taxon>
        <taxon>Betaproteobacteria</taxon>
        <taxon>Burkholderiales</taxon>
        <taxon>Comamonadaceae</taxon>
        <taxon>Delftia</taxon>
    </lineage>
</organism>
<evidence type="ECO:0000313" key="3">
    <source>
        <dbReference type="Proteomes" id="UP001597287"/>
    </source>
</evidence>
<comment type="caution">
    <text evidence="2">The sequence shown here is derived from an EMBL/GenBank/DDBJ whole genome shotgun (WGS) entry which is preliminary data.</text>
</comment>
<keyword evidence="3" id="KW-1185">Reference proteome</keyword>
<dbReference type="EMBL" id="JBHUIG010000017">
    <property type="protein sequence ID" value="MFD2319996.1"/>
    <property type="molecule type" value="Genomic_DNA"/>
</dbReference>
<evidence type="ECO:0000313" key="2">
    <source>
        <dbReference type="EMBL" id="MFD2319996.1"/>
    </source>
</evidence>
<feature type="coiled-coil region" evidence="1">
    <location>
        <begin position="70"/>
        <end position="125"/>
    </location>
</feature>
<evidence type="ECO:0000256" key="1">
    <source>
        <dbReference type="SAM" id="Coils"/>
    </source>
</evidence>
<dbReference type="Proteomes" id="UP001597287">
    <property type="component" value="Unassembled WGS sequence"/>
</dbReference>
<protein>
    <recommendedName>
        <fullName evidence="4">DUF1983 domain-containing protein</fullName>
    </recommendedName>
</protein>
<accession>A0ABW5EQY0</accession>
<proteinExistence type="predicted"/>
<dbReference type="RefSeq" id="WP_380106835.1">
    <property type="nucleotide sequence ID" value="NZ_JBHSIH010000001.1"/>
</dbReference>
<keyword evidence="1" id="KW-0175">Coiled coil</keyword>
<gene>
    <name evidence="2" type="ORF">ACFSPV_14910</name>
</gene>